<proteinExistence type="predicted"/>
<feature type="region of interest" description="Disordered" evidence="1">
    <location>
        <begin position="1"/>
        <end position="40"/>
    </location>
</feature>
<sequence>DGYSDLHDACGAAEGAGADRDGRDLDPAPRGGGGAHPAGGVRGLCVQPHAVGGGGVDAVPAGARGDGARGVGLGGCARRGCFGGAGGGPRGGAVVQVVRGVRRGRGRRHRPAPGRAGRAAVPRRAAGVRDEHLPPQRHQRGADGGHRGHRLPGRAPHAPGRRRGRPRHRHLPPPLLAGRGKGDGRARADPDGRPLADHRAGEGAYGRRLRGPRDRGRGQAVAAGPRRGDHQGARPPNRGRLPPGRPAPGEHAAVELARPGRDQRPRARPPGLPGRHPRRRGRRRLRPPGPIAALHAPVFPGRAGPRPRRHPRPPRRLPEGPGQDV</sequence>
<name>A0A6J4T8E4_9SPHN</name>
<feature type="compositionally biased region" description="Gly residues" evidence="1">
    <location>
        <begin position="30"/>
        <end position="40"/>
    </location>
</feature>
<evidence type="ECO:0000313" key="2">
    <source>
        <dbReference type="EMBL" id="CAA9516591.1"/>
    </source>
</evidence>
<feature type="compositionally biased region" description="Low complexity" evidence="1">
    <location>
        <begin position="233"/>
        <end position="242"/>
    </location>
</feature>
<feature type="non-terminal residue" evidence="2">
    <location>
        <position position="325"/>
    </location>
</feature>
<feature type="compositionally biased region" description="Basic residues" evidence="1">
    <location>
        <begin position="159"/>
        <end position="171"/>
    </location>
</feature>
<gene>
    <name evidence="2" type="ORF">AVDCRST_MAG91-1942</name>
</gene>
<dbReference type="AlphaFoldDB" id="A0A6J4T8E4"/>
<feature type="region of interest" description="Disordered" evidence="1">
    <location>
        <begin position="101"/>
        <end position="325"/>
    </location>
</feature>
<feature type="compositionally biased region" description="Low complexity" evidence="1">
    <location>
        <begin position="113"/>
        <end position="125"/>
    </location>
</feature>
<organism evidence="2">
    <name type="scientific">uncultured Sphingomonadaceae bacterium</name>
    <dbReference type="NCBI Taxonomy" id="169976"/>
    <lineage>
        <taxon>Bacteria</taxon>
        <taxon>Pseudomonadati</taxon>
        <taxon>Pseudomonadota</taxon>
        <taxon>Alphaproteobacteria</taxon>
        <taxon>Sphingomonadales</taxon>
        <taxon>Sphingomonadaceae</taxon>
        <taxon>environmental samples</taxon>
    </lineage>
</organism>
<feature type="compositionally biased region" description="Basic residues" evidence="1">
    <location>
        <begin position="101"/>
        <end position="112"/>
    </location>
</feature>
<feature type="compositionally biased region" description="Basic and acidic residues" evidence="1">
    <location>
        <begin position="127"/>
        <end position="146"/>
    </location>
</feature>
<accession>A0A6J4T8E4</accession>
<feature type="compositionally biased region" description="Basic residues" evidence="1">
    <location>
        <begin position="305"/>
        <end position="315"/>
    </location>
</feature>
<feature type="non-terminal residue" evidence="2">
    <location>
        <position position="1"/>
    </location>
</feature>
<protein>
    <submittedName>
        <fullName evidence="2">Threonine dehydrogenase and related Zn-dependent dehydrogenases</fullName>
    </submittedName>
</protein>
<feature type="compositionally biased region" description="Basic and acidic residues" evidence="1">
    <location>
        <begin position="180"/>
        <end position="201"/>
    </location>
</feature>
<feature type="compositionally biased region" description="Basic residues" evidence="1">
    <location>
        <begin position="275"/>
        <end position="286"/>
    </location>
</feature>
<feature type="compositionally biased region" description="Basic and acidic residues" evidence="1">
    <location>
        <begin position="17"/>
        <end position="27"/>
    </location>
</feature>
<evidence type="ECO:0000256" key="1">
    <source>
        <dbReference type="SAM" id="MobiDB-lite"/>
    </source>
</evidence>
<dbReference type="EMBL" id="CADCVX010000357">
    <property type="protein sequence ID" value="CAA9516591.1"/>
    <property type="molecule type" value="Genomic_DNA"/>
</dbReference>
<reference evidence="2" key="1">
    <citation type="submission" date="2020-02" db="EMBL/GenBank/DDBJ databases">
        <authorList>
            <person name="Meier V. D."/>
        </authorList>
    </citation>
    <scope>NUCLEOTIDE SEQUENCE</scope>
    <source>
        <strain evidence="2">AVDCRST_MAG91</strain>
    </source>
</reference>